<gene>
    <name evidence="1" type="ORF">DP120_04650</name>
</gene>
<sequence length="83" mass="9905">MNTNGEKRPFRKSLFSICISVLLRTLYLQEIFKFYKSIIIDNGKISMMKAVTLSKRRYKSLFKTLFDCACDFKNEILKTEWHL</sequence>
<name>A0A365L0G4_9BACL</name>
<protein>
    <submittedName>
        <fullName evidence="1">Uncharacterized protein</fullName>
    </submittedName>
</protein>
<evidence type="ECO:0000313" key="2">
    <source>
        <dbReference type="Proteomes" id="UP000251002"/>
    </source>
</evidence>
<evidence type="ECO:0000313" key="1">
    <source>
        <dbReference type="EMBL" id="RAZ78911.1"/>
    </source>
</evidence>
<dbReference type="Proteomes" id="UP000251002">
    <property type="component" value="Unassembled WGS sequence"/>
</dbReference>
<proteinExistence type="predicted"/>
<dbReference type="AlphaFoldDB" id="A0A365L0G4"/>
<comment type="caution">
    <text evidence="1">The sequence shown here is derived from an EMBL/GenBank/DDBJ whole genome shotgun (WGS) entry which is preliminary data.</text>
</comment>
<dbReference type="EMBL" id="QLZR01000002">
    <property type="protein sequence ID" value="RAZ78911.1"/>
    <property type="molecule type" value="Genomic_DNA"/>
</dbReference>
<reference evidence="1 2" key="1">
    <citation type="submission" date="2018-06" db="EMBL/GenBank/DDBJ databases">
        <title>The draft genome sequences of strains SCU63 and S1.</title>
        <authorList>
            <person name="Gan L."/>
        </authorList>
    </citation>
    <scope>NUCLEOTIDE SEQUENCE [LARGE SCALE GENOMIC DNA]</scope>
    <source>
        <strain evidence="1 2">SCU63</strain>
    </source>
</reference>
<organism evidence="1 2">
    <name type="scientific">Planococcus halotolerans</name>
    <dbReference type="NCBI Taxonomy" id="2233542"/>
    <lineage>
        <taxon>Bacteria</taxon>
        <taxon>Bacillati</taxon>
        <taxon>Bacillota</taxon>
        <taxon>Bacilli</taxon>
        <taxon>Bacillales</taxon>
        <taxon>Caryophanaceae</taxon>
        <taxon>Planococcus</taxon>
    </lineage>
</organism>
<keyword evidence="2" id="KW-1185">Reference proteome</keyword>
<accession>A0A365L0G4</accession>